<organism evidence="3">
    <name type="scientific">Mesocestoides corti</name>
    <name type="common">Flatworm</name>
    <dbReference type="NCBI Taxonomy" id="53468"/>
    <lineage>
        <taxon>Eukaryota</taxon>
        <taxon>Metazoa</taxon>
        <taxon>Spiralia</taxon>
        <taxon>Lophotrochozoa</taxon>
        <taxon>Platyhelminthes</taxon>
        <taxon>Cestoda</taxon>
        <taxon>Eucestoda</taxon>
        <taxon>Cyclophyllidea</taxon>
        <taxon>Mesocestoididae</taxon>
        <taxon>Mesocestoides</taxon>
    </lineage>
</organism>
<reference evidence="3" key="1">
    <citation type="submission" date="2019-11" db="UniProtKB">
        <authorList>
            <consortium name="WormBaseParasite"/>
        </authorList>
    </citation>
    <scope>IDENTIFICATION</scope>
</reference>
<dbReference type="SUPFAM" id="SSF55797">
    <property type="entry name" value="PR-1-like"/>
    <property type="match status" value="1"/>
</dbReference>
<sequence length="206" mass="23093">MRFIVLLVLLCTALAEVPSEEERAAIMECHEKLREEVQPTASNMQLLTYSTKLETVVLSILGGCGGPVPEYENVGYIQPLWHTRKLPYRDVLCNVDSSGFAYENDACEGSCYDYKQMVWGTSTQVGCARHRCQIGQSKELHGMACVYKPGDPYLEGKPYEQGPSCSKCLQGTECFRNQCRVPTLPKIVIAQEVIPQHLRTTELLLL</sequence>
<feature type="domain" description="SCP" evidence="2">
    <location>
        <begin position="21"/>
        <end position="155"/>
    </location>
</feature>
<proteinExistence type="predicted"/>
<dbReference type="Gene3D" id="3.40.33.10">
    <property type="entry name" value="CAP"/>
    <property type="match status" value="1"/>
</dbReference>
<evidence type="ECO:0000313" key="3">
    <source>
        <dbReference type="WBParaSite" id="MCU_004110-RA"/>
    </source>
</evidence>
<feature type="chain" id="PRO_5024426675" evidence="1">
    <location>
        <begin position="16"/>
        <end position="206"/>
    </location>
</feature>
<dbReference type="AlphaFoldDB" id="A0A5K3EYB3"/>
<keyword evidence="1" id="KW-0732">Signal</keyword>
<dbReference type="WBParaSite" id="MCU_004110-RA">
    <property type="protein sequence ID" value="MCU_004110-RA"/>
    <property type="gene ID" value="MCU_004110"/>
</dbReference>
<protein>
    <submittedName>
        <fullName evidence="3">SCP domain-containing protein</fullName>
    </submittedName>
</protein>
<feature type="signal peptide" evidence="1">
    <location>
        <begin position="1"/>
        <end position="15"/>
    </location>
</feature>
<accession>A0A5K3EYB3</accession>
<dbReference type="InterPro" id="IPR014044">
    <property type="entry name" value="CAP_dom"/>
</dbReference>
<evidence type="ECO:0000256" key="1">
    <source>
        <dbReference type="SAM" id="SignalP"/>
    </source>
</evidence>
<dbReference type="Pfam" id="PF00188">
    <property type="entry name" value="CAP"/>
    <property type="match status" value="1"/>
</dbReference>
<dbReference type="InterPro" id="IPR035940">
    <property type="entry name" value="CAP_sf"/>
</dbReference>
<evidence type="ECO:0000259" key="2">
    <source>
        <dbReference type="SMART" id="SM00198"/>
    </source>
</evidence>
<dbReference type="SMART" id="SM00198">
    <property type="entry name" value="SCP"/>
    <property type="match status" value="1"/>
</dbReference>
<name>A0A5K3EYB3_MESCO</name>